<reference evidence="1" key="1">
    <citation type="submission" date="2022-07" db="EMBL/GenBank/DDBJ databases">
        <title>Evaluation of T. orientalis genome assembly methods using nanopore sequencing and analysis of variation between genomes.</title>
        <authorList>
            <person name="Yam J."/>
            <person name="Micallef M.L."/>
            <person name="Liu M."/>
            <person name="Djordjevic S.P."/>
            <person name="Bogema D.R."/>
            <person name="Jenkins C."/>
        </authorList>
    </citation>
    <scope>NUCLEOTIDE SEQUENCE</scope>
    <source>
        <strain evidence="1">Fish Creek</strain>
    </source>
</reference>
<organism evidence="1 2">
    <name type="scientific">Theileria orientalis</name>
    <dbReference type="NCBI Taxonomy" id="68886"/>
    <lineage>
        <taxon>Eukaryota</taxon>
        <taxon>Sar</taxon>
        <taxon>Alveolata</taxon>
        <taxon>Apicomplexa</taxon>
        <taxon>Aconoidasida</taxon>
        <taxon>Piroplasmida</taxon>
        <taxon>Theileriidae</taxon>
        <taxon>Theileria</taxon>
    </lineage>
</organism>
<dbReference type="Gene3D" id="2.60.120.620">
    <property type="entry name" value="q2cbj1_9rhob like domain"/>
    <property type="match status" value="1"/>
</dbReference>
<evidence type="ECO:0008006" key="3">
    <source>
        <dbReference type="Google" id="ProtNLM"/>
    </source>
</evidence>
<dbReference type="AlphaFoldDB" id="A0A976QRM0"/>
<dbReference type="Pfam" id="PF05721">
    <property type="entry name" value="PhyH"/>
    <property type="match status" value="1"/>
</dbReference>
<gene>
    <name evidence="1" type="ORF">MACJ_000760</name>
</gene>
<dbReference type="OrthoDB" id="878at2759"/>
<accession>A0A976QRM0</accession>
<dbReference type="EMBL" id="CP056065">
    <property type="protein sequence ID" value="UKJ88316.2"/>
    <property type="molecule type" value="Genomic_DNA"/>
</dbReference>
<dbReference type="PANTHER" id="PTHR37563">
    <property type="entry name" value="PHYTANOYL-COA DIOXYGENASE FAMILY PROTEIN (AFU_ORTHOLOGUE AFUA_2G03330)"/>
    <property type="match status" value="1"/>
</dbReference>
<dbReference type="InterPro" id="IPR008775">
    <property type="entry name" value="Phytyl_CoA_dOase-like"/>
</dbReference>
<dbReference type="Proteomes" id="UP000244803">
    <property type="component" value="Chromosome 1"/>
</dbReference>
<evidence type="ECO:0000313" key="2">
    <source>
        <dbReference type="Proteomes" id="UP000244803"/>
    </source>
</evidence>
<protein>
    <recommendedName>
        <fullName evidence="3">Phytanoyl-CoA dioxygenase</fullName>
    </recommendedName>
</protein>
<dbReference type="SUPFAM" id="SSF51197">
    <property type="entry name" value="Clavaminate synthase-like"/>
    <property type="match status" value="1"/>
</dbReference>
<proteinExistence type="predicted"/>
<sequence>MGAPKHPSYSFSLDSKTLFNSEGDEENHDLSRETLWKDSRFISYVKTLSNLITIPKIKLHQLSKNLNPVELQLQTVLEILYYQKSHYIDPLKYSKSIATKRYYIKALGPDLSIELDKLIDESNTCFEYGKVPEHWMSILPASSIEKRHNLEMNFKTLVTRSFKMLYSHWKNMGLISESGEILNEIKPKYNTIAKNSLGKNIGAKSAPYLLFGESSFWSRFKHSFISEKSPFVINRESKDISYVPNSIPSIKFLYKVKGTLNKYGVAVVRNVFNKEQIKEIKNKLHLKSTQARDNVFKIIEMDPNVSTFKFTRGRINCVLRGTSFNEALTPLQSFWMPFVFYFMKNDRKIFLSNVQLISSDSMSFVEPWHRENKNSGITVVIPLQDTYKSNGRLQFIPGTHRDFVKVNSYSTGPVGVDLKEGDMLIYNSSILHRNTINESNVCQSMVVFSYDHVDTPPPGQGLLKYILDNYHGNMIVNLNKLLF</sequence>
<evidence type="ECO:0000313" key="1">
    <source>
        <dbReference type="EMBL" id="UKJ88316.2"/>
    </source>
</evidence>
<dbReference type="InterPro" id="IPR051961">
    <property type="entry name" value="Fungal_Metabolite_Diox"/>
</dbReference>
<name>A0A976QRM0_THEOR</name>
<dbReference type="PANTHER" id="PTHR37563:SF2">
    <property type="entry name" value="PHYTANOYL-COA DIOXYGENASE FAMILY PROTEIN (AFU_ORTHOLOGUE AFUA_2G03330)"/>
    <property type="match status" value="1"/>
</dbReference>